<sequence>MNQKIVLTLVAFLTVQSLVTTFGSLAQLNEPNQNDSAGEANVSMDLTSILPIVAMVKGQVKEIVLDLVSQVFQYIRAIVQECKVRLLRRLGKYTLSDVFHLVFDGVIEFVNEETTMSTTTEQLYGEHTKNYDHSSSVERERIRLRK</sequence>
<feature type="non-terminal residue" evidence="3">
    <location>
        <position position="146"/>
    </location>
</feature>
<dbReference type="EMBL" id="OW152829">
    <property type="protein sequence ID" value="CAH2047302.1"/>
    <property type="molecule type" value="Genomic_DNA"/>
</dbReference>
<protein>
    <recommendedName>
        <fullName evidence="5">Secreted protein</fullName>
    </recommendedName>
</protein>
<name>A0ABN8I5S5_9NEOP</name>
<feature type="chain" id="PRO_5046805227" description="Secreted protein" evidence="2">
    <location>
        <begin position="22"/>
        <end position="146"/>
    </location>
</feature>
<accession>A0ABN8I5S5</accession>
<gene>
    <name evidence="3" type="ORF">IPOD504_LOCUS5712</name>
</gene>
<evidence type="ECO:0000256" key="1">
    <source>
        <dbReference type="SAM" id="MobiDB-lite"/>
    </source>
</evidence>
<evidence type="ECO:0008006" key="5">
    <source>
        <dbReference type="Google" id="ProtNLM"/>
    </source>
</evidence>
<evidence type="ECO:0000313" key="3">
    <source>
        <dbReference type="EMBL" id="CAH2047302.1"/>
    </source>
</evidence>
<evidence type="ECO:0000313" key="4">
    <source>
        <dbReference type="Proteomes" id="UP000837857"/>
    </source>
</evidence>
<dbReference type="Proteomes" id="UP000837857">
    <property type="component" value="Chromosome 17"/>
</dbReference>
<keyword evidence="4" id="KW-1185">Reference proteome</keyword>
<keyword evidence="2" id="KW-0732">Signal</keyword>
<feature type="region of interest" description="Disordered" evidence="1">
    <location>
        <begin position="127"/>
        <end position="146"/>
    </location>
</feature>
<evidence type="ECO:0000256" key="2">
    <source>
        <dbReference type="SAM" id="SignalP"/>
    </source>
</evidence>
<feature type="signal peptide" evidence="2">
    <location>
        <begin position="1"/>
        <end position="21"/>
    </location>
</feature>
<proteinExistence type="predicted"/>
<reference evidence="3" key="1">
    <citation type="submission" date="2022-03" db="EMBL/GenBank/DDBJ databases">
        <authorList>
            <person name="Martin H S."/>
        </authorList>
    </citation>
    <scope>NUCLEOTIDE SEQUENCE</scope>
</reference>
<organism evidence="3 4">
    <name type="scientific">Iphiclides podalirius</name>
    <name type="common">scarce swallowtail</name>
    <dbReference type="NCBI Taxonomy" id="110791"/>
    <lineage>
        <taxon>Eukaryota</taxon>
        <taxon>Metazoa</taxon>
        <taxon>Ecdysozoa</taxon>
        <taxon>Arthropoda</taxon>
        <taxon>Hexapoda</taxon>
        <taxon>Insecta</taxon>
        <taxon>Pterygota</taxon>
        <taxon>Neoptera</taxon>
        <taxon>Endopterygota</taxon>
        <taxon>Lepidoptera</taxon>
        <taxon>Glossata</taxon>
        <taxon>Ditrysia</taxon>
        <taxon>Papilionoidea</taxon>
        <taxon>Papilionidae</taxon>
        <taxon>Papilioninae</taxon>
        <taxon>Iphiclides</taxon>
    </lineage>
</organism>